<dbReference type="GO" id="GO:0003677">
    <property type="term" value="F:DNA binding"/>
    <property type="evidence" value="ECO:0007669"/>
    <property type="project" value="InterPro"/>
</dbReference>
<sequence>LADGICSVSYITRIENGDRCPTSVILRQLTTKLGVTSEYLFRAIESPTSLHIKELLDQIFLCIERRDYRGIYTLIEEEEKELCINSIHDMQIIKTFKCLSTTILNKNYECGMDQVKNILALTYTKGSTPTDIEFILMFIYGSFLLLNNQKEEAYNHLINIKKYMDTIKFLHTRVIFPAFYMFLISACLDTSNLNESFEYLDYAIDYCKTNNTYNYLRELYFLKSELYYRLKKEAEFKIWYNKALTLNELIKKSDDEYFNTFINNRLKKLKTS</sequence>
<dbReference type="AlphaFoldDB" id="A0A267MHW9"/>
<dbReference type="InterPro" id="IPR010982">
    <property type="entry name" value="Lambda_DNA-bd_dom_sf"/>
</dbReference>
<gene>
    <name evidence="2" type="ORF">CCE28_15800</name>
</gene>
<dbReference type="OrthoDB" id="252257at2"/>
<dbReference type="Gene3D" id="1.25.40.10">
    <property type="entry name" value="Tetratricopeptide repeat domain"/>
    <property type="match status" value="1"/>
</dbReference>
<organism evidence="2 3">
    <name type="scientific">Anaeromicrobium sediminis</name>
    <dbReference type="NCBI Taxonomy" id="1478221"/>
    <lineage>
        <taxon>Bacteria</taxon>
        <taxon>Bacillati</taxon>
        <taxon>Bacillota</taxon>
        <taxon>Clostridia</taxon>
        <taxon>Peptostreptococcales</taxon>
        <taxon>Thermotaleaceae</taxon>
        <taxon>Anaeromicrobium</taxon>
    </lineage>
</organism>
<feature type="non-terminal residue" evidence="2">
    <location>
        <position position="1"/>
    </location>
</feature>
<dbReference type="PANTHER" id="PTHR37038">
    <property type="entry name" value="TRANSCRIPTIONAL REGULATOR-RELATED"/>
    <property type="match status" value="1"/>
</dbReference>
<dbReference type="RefSeq" id="WP_141228378.1">
    <property type="nucleotide sequence ID" value="NZ_NIBG01000016.1"/>
</dbReference>
<protein>
    <recommendedName>
        <fullName evidence="1">HTH cro/C1-type domain-containing protein</fullName>
    </recommendedName>
</protein>
<dbReference type="InterPro" id="IPR001387">
    <property type="entry name" value="Cro/C1-type_HTH"/>
</dbReference>
<dbReference type="Proteomes" id="UP000216024">
    <property type="component" value="Unassembled WGS sequence"/>
</dbReference>
<dbReference type="Pfam" id="PF01381">
    <property type="entry name" value="HTH_3"/>
    <property type="match status" value="1"/>
</dbReference>
<dbReference type="SUPFAM" id="SSF47413">
    <property type="entry name" value="lambda repressor-like DNA-binding domains"/>
    <property type="match status" value="1"/>
</dbReference>
<evidence type="ECO:0000313" key="3">
    <source>
        <dbReference type="Proteomes" id="UP000216024"/>
    </source>
</evidence>
<evidence type="ECO:0000259" key="1">
    <source>
        <dbReference type="PROSITE" id="PS50943"/>
    </source>
</evidence>
<dbReference type="InterPro" id="IPR011990">
    <property type="entry name" value="TPR-like_helical_dom_sf"/>
</dbReference>
<keyword evidence="3" id="KW-1185">Reference proteome</keyword>
<dbReference type="CDD" id="cd00093">
    <property type="entry name" value="HTH_XRE"/>
    <property type="match status" value="1"/>
</dbReference>
<proteinExistence type="predicted"/>
<dbReference type="PROSITE" id="PS50943">
    <property type="entry name" value="HTH_CROC1"/>
    <property type="match status" value="1"/>
</dbReference>
<name>A0A267MHW9_9FIRM</name>
<dbReference type="EMBL" id="NIBG01000016">
    <property type="protein sequence ID" value="PAB58400.1"/>
    <property type="molecule type" value="Genomic_DNA"/>
</dbReference>
<comment type="caution">
    <text evidence="2">The sequence shown here is derived from an EMBL/GenBank/DDBJ whole genome shotgun (WGS) entry which is preliminary data.</text>
</comment>
<accession>A0A267MHW9</accession>
<dbReference type="InterPro" id="IPR053163">
    <property type="entry name" value="HTH-type_regulator_Rgg"/>
</dbReference>
<dbReference type="PANTHER" id="PTHR37038:SF14">
    <property type="entry name" value="TRANSCRIPTIONAL ACTIVATOR"/>
    <property type="match status" value="1"/>
</dbReference>
<feature type="domain" description="HTH cro/C1-type" evidence="1">
    <location>
        <begin position="1"/>
        <end position="40"/>
    </location>
</feature>
<reference evidence="2 3" key="1">
    <citation type="submission" date="2017-06" db="EMBL/GenBank/DDBJ databases">
        <title>Draft genome sequence of anaerobic fermentative bacterium Anaeromicrobium sediminis DY2726D isolated from West Pacific Ocean sediments.</title>
        <authorList>
            <person name="Zeng X."/>
        </authorList>
    </citation>
    <scope>NUCLEOTIDE SEQUENCE [LARGE SCALE GENOMIC DNA]</scope>
    <source>
        <strain evidence="2 3">DY2726D</strain>
    </source>
</reference>
<evidence type="ECO:0000313" key="2">
    <source>
        <dbReference type="EMBL" id="PAB58400.1"/>
    </source>
</evidence>